<proteinExistence type="predicted"/>
<reference evidence="3" key="1">
    <citation type="submission" date="2017-03" db="EMBL/GenBank/DDBJ databases">
        <title>Genomes of endolithic fungi from Antarctica.</title>
        <authorList>
            <person name="Coleine C."/>
            <person name="Masonjones S."/>
            <person name="Stajich J.E."/>
        </authorList>
    </citation>
    <scope>NUCLEOTIDE SEQUENCE [LARGE SCALE GENOMIC DNA]</scope>
    <source>
        <strain evidence="3">CCFEE 5527</strain>
    </source>
</reference>
<dbReference type="EMBL" id="NAJO01000016">
    <property type="protein sequence ID" value="OQO06506.1"/>
    <property type="molecule type" value="Genomic_DNA"/>
</dbReference>
<evidence type="ECO:0000313" key="2">
    <source>
        <dbReference type="EMBL" id="OQO06506.1"/>
    </source>
</evidence>
<feature type="compositionally biased region" description="Basic and acidic residues" evidence="1">
    <location>
        <begin position="17"/>
        <end position="31"/>
    </location>
</feature>
<sequence>MTSSEQRSQSFSPSTPAEDRDIAERSKRPESFHSVGLGYNSRDADAPPTEPPSAAHVVFATVELLEKILLSDIDMAICTRSKETWEGAEGGCRRESVTEDSPNPTSSACQNVFGIIDLTEKILAAALGMQQLFALKRVNKHFHNCITGHLLSRVMFPVRDRPGFGPFWDGPYDFADIKINPFPTRHTWPLLSIRY</sequence>
<name>A0A1V8T516_9PEZI</name>
<gene>
    <name evidence="2" type="ORF">B0A48_08289</name>
</gene>
<dbReference type="InParanoid" id="A0A1V8T516"/>
<dbReference type="AlphaFoldDB" id="A0A1V8T516"/>
<comment type="caution">
    <text evidence="2">The sequence shown here is derived from an EMBL/GenBank/DDBJ whole genome shotgun (WGS) entry which is preliminary data.</text>
</comment>
<evidence type="ECO:0000256" key="1">
    <source>
        <dbReference type="SAM" id="MobiDB-lite"/>
    </source>
</evidence>
<organism evidence="2 3">
    <name type="scientific">Cryoendolithus antarcticus</name>
    <dbReference type="NCBI Taxonomy" id="1507870"/>
    <lineage>
        <taxon>Eukaryota</taxon>
        <taxon>Fungi</taxon>
        <taxon>Dikarya</taxon>
        <taxon>Ascomycota</taxon>
        <taxon>Pezizomycotina</taxon>
        <taxon>Dothideomycetes</taxon>
        <taxon>Dothideomycetidae</taxon>
        <taxon>Cladosporiales</taxon>
        <taxon>Cladosporiaceae</taxon>
        <taxon>Cryoendolithus</taxon>
    </lineage>
</organism>
<feature type="compositionally biased region" description="Low complexity" evidence="1">
    <location>
        <begin position="1"/>
        <end position="14"/>
    </location>
</feature>
<feature type="region of interest" description="Disordered" evidence="1">
    <location>
        <begin position="1"/>
        <end position="51"/>
    </location>
</feature>
<dbReference type="Proteomes" id="UP000192596">
    <property type="component" value="Unassembled WGS sequence"/>
</dbReference>
<keyword evidence="3" id="KW-1185">Reference proteome</keyword>
<protein>
    <recommendedName>
        <fullName evidence="4">F-box domain-containing protein</fullName>
    </recommendedName>
</protein>
<evidence type="ECO:0008006" key="4">
    <source>
        <dbReference type="Google" id="ProtNLM"/>
    </source>
</evidence>
<evidence type="ECO:0000313" key="3">
    <source>
        <dbReference type="Proteomes" id="UP000192596"/>
    </source>
</evidence>
<accession>A0A1V8T516</accession>